<dbReference type="InterPro" id="IPR012292">
    <property type="entry name" value="Globin/Proto"/>
</dbReference>
<keyword evidence="3" id="KW-0813">Transport</keyword>
<keyword evidence="5" id="KW-0479">Metal-binding</keyword>
<keyword evidence="9" id="KW-1185">Reference proteome</keyword>
<comment type="cofactor">
    <cofactor evidence="1">
        <name>heme</name>
        <dbReference type="ChEBI" id="CHEBI:30413"/>
    </cofactor>
</comment>
<comment type="caution">
    <text evidence="8">The sequence shown here is derived from an EMBL/GenBank/DDBJ whole genome shotgun (WGS) entry which is preliminary data.</text>
</comment>
<dbReference type="EMBL" id="NBIV01000115">
    <property type="protein sequence ID" value="PXF43679.1"/>
    <property type="molecule type" value="Genomic_DNA"/>
</dbReference>
<evidence type="ECO:0000256" key="5">
    <source>
        <dbReference type="ARBA" id="ARBA00022723"/>
    </source>
</evidence>
<dbReference type="InterPro" id="IPR001486">
    <property type="entry name" value="Hemoglobin_trunc"/>
</dbReference>
<dbReference type="PANTHER" id="PTHR47366:SF1">
    <property type="entry name" value="TWO-ON-TWO HEMOGLOBIN-3"/>
    <property type="match status" value="1"/>
</dbReference>
<reference evidence="8 9" key="1">
    <citation type="journal article" date="2018" name="Mol. Biol. Evol.">
        <title>Analysis of the draft genome of the red seaweed Gracilariopsis chorda provides insights into genome size evolution in Rhodophyta.</title>
        <authorList>
            <person name="Lee J."/>
            <person name="Yang E.C."/>
            <person name="Graf L."/>
            <person name="Yang J.H."/>
            <person name="Qiu H."/>
            <person name="Zel Zion U."/>
            <person name="Chan C.X."/>
            <person name="Stephens T.G."/>
            <person name="Weber A.P.M."/>
            <person name="Boo G.H."/>
            <person name="Boo S.M."/>
            <person name="Kim K.M."/>
            <person name="Shin Y."/>
            <person name="Jung M."/>
            <person name="Lee S.J."/>
            <person name="Yim H.S."/>
            <person name="Lee J.H."/>
            <person name="Bhattacharya D."/>
            <person name="Yoon H.S."/>
        </authorList>
    </citation>
    <scope>NUCLEOTIDE SEQUENCE [LARGE SCALE GENOMIC DNA]</scope>
    <source>
        <strain evidence="8 9">SKKU-2015</strain>
        <tissue evidence="8">Whole body</tissue>
    </source>
</reference>
<dbReference type="PANTHER" id="PTHR47366">
    <property type="entry name" value="TWO-ON-TWO HEMOGLOBIN-3"/>
    <property type="match status" value="1"/>
</dbReference>
<dbReference type="GO" id="GO:0020037">
    <property type="term" value="F:heme binding"/>
    <property type="evidence" value="ECO:0007669"/>
    <property type="project" value="InterPro"/>
</dbReference>
<dbReference type="GO" id="GO:0005344">
    <property type="term" value="F:oxygen carrier activity"/>
    <property type="evidence" value="ECO:0007669"/>
    <property type="project" value="InterPro"/>
</dbReference>
<dbReference type="InterPro" id="IPR044203">
    <property type="entry name" value="GlbO/GLB3-like"/>
</dbReference>
<evidence type="ECO:0000256" key="2">
    <source>
        <dbReference type="ARBA" id="ARBA00009660"/>
    </source>
</evidence>
<evidence type="ECO:0000313" key="8">
    <source>
        <dbReference type="EMBL" id="PXF43679.1"/>
    </source>
</evidence>
<dbReference type="GO" id="GO:0046872">
    <property type="term" value="F:metal ion binding"/>
    <property type="evidence" value="ECO:0007669"/>
    <property type="project" value="UniProtKB-KW"/>
</dbReference>
<sequence length="166" mass="19216">MQQLRAQATEASGVPYSAVEEARSANLYNRLGWQTFCALSEEFYRRVYSDEQWFRSIFANTTREAAARNQREFLAQEFGGPALYKERKGHTAIIGRHGPYAVDARAAERWLQHMHAAVLTVVKERDVQMLMINYFKHMAWYIVFGKQLVNGMRTVGYYGKHTEGQL</sequence>
<accession>A0A2V3INP7</accession>
<dbReference type="Gene3D" id="1.10.490.10">
    <property type="entry name" value="Globins"/>
    <property type="match status" value="1"/>
</dbReference>
<keyword evidence="4" id="KW-0349">Heme</keyword>
<dbReference type="InterPro" id="IPR009050">
    <property type="entry name" value="Globin-like_sf"/>
</dbReference>
<dbReference type="SUPFAM" id="SSF46458">
    <property type="entry name" value="Globin-like"/>
    <property type="match status" value="1"/>
</dbReference>
<dbReference type="Pfam" id="PF01152">
    <property type="entry name" value="Bac_globin"/>
    <property type="match status" value="1"/>
</dbReference>
<organism evidence="8 9">
    <name type="scientific">Gracilariopsis chorda</name>
    <dbReference type="NCBI Taxonomy" id="448386"/>
    <lineage>
        <taxon>Eukaryota</taxon>
        <taxon>Rhodophyta</taxon>
        <taxon>Florideophyceae</taxon>
        <taxon>Rhodymeniophycidae</taxon>
        <taxon>Gracilariales</taxon>
        <taxon>Gracilariaceae</taxon>
        <taxon>Gracilariopsis</taxon>
    </lineage>
</organism>
<evidence type="ECO:0000256" key="4">
    <source>
        <dbReference type="ARBA" id="ARBA00022617"/>
    </source>
</evidence>
<keyword evidence="6" id="KW-0408">Iron</keyword>
<evidence type="ECO:0000256" key="3">
    <source>
        <dbReference type="ARBA" id="ARBA00022448"/>
    </source>
</evidence>
<evidence type="ECO:0000256" key="7">
    <source>
        <dbReference type="ARBA" id="ARBA00034496"/>
    </source>
</evidence>
<evidence type="ECO:0000256" key="6">
    <source>
        <dbReference type="ARBA" id="ARBA00023004"/>
    </source>
</evidence>
<dbReference type="InterPro" id="IPR019795">
    <property type="entry name" value="Globin_bac-like_CS"/>
</dbReference>
<dbReference type="GO" id="GO:0019825">
    <property type="term" value="F:oxygen binding"/>
    <property type="evidence" value="ECO:0007669"/>
    <property type="project" value="InterPro"/>
</dbReference>
<protein>
    <submittedName>
        <fullName evidence="8">Two-on-two hemoglobin-3</fullName>
    </submittedName>
</protein>
<dbReference type="PROSITE" id="PS01213">
    <property type="entry name" value="GLOBIN_FAM_2"/>
    <property type="match status" value="1"/>
</dbReference>
<dbReference type="OrthoDB" id="1856542at2759"/>
<proteinExistence type="inferred from homology"/>
<comment type="similarity">
    <text evidence="2">Belongs to the truncated hemoglobin family. Group I subfamily.</text>
</comment>
<name>A0A2V3INP7_9FLOR</name>
<dbReference type="Proteomes" id="UP000247409">
    <property type="component" value="Unassembled WGS sequence"/>
</dbReference>
<gene>
    <name evidence="8" type="ORF">BWQ96_06584</name>
</gene>
<evidence type="ECO:0000313" key="9">
    <source>
        <dbReference type="Proteomes" id="UP000247409"/>
    </source>
</evidence>
<comment type="similarity">
    <text evidence="7">Belongs to the truncated hemoglobin family. Group II subfamily.</text>
</comment>
<dbReference type="AlphaFoldDB" id="A0A2V3INP7"/>
<evidence type="ECO:0000256" key="1">
    <source>
        <dbReference type="ARBA" id="ARBA00001971"/>
    </source>
</evidence>